<feature type="non-terminal residue" evidence="1">
    <location>
        <position position="1"/>
    </location>
</feature>
<reference evidence="1" key="1">
    <citation type="submission" date="2018-05" db="EMBL/GenBank/DDBJ databases">
        <title>Draft genome of Mucuna pruriens seed.</title>
        <authorList>
            <person name="Nnadi N.E."/>
            <person name="Vos R."/>
            <person name="Hasami M.H."/>
            <person name="Devisetty U.K."/>
            <person name="Aguiy J.C."/>
        </authorList>
    </citation>
    <scope>NUCLEOTIDE SEQUENCE [LARGE SCALE GENOMIC DNA]</scope>
    <source>
        <strain evidence="1">JCA_2017</strain>
    </source>
</reference>
<dbReference type="AlphaFoldDB" id="A0A371GHK4"/>
<organism evidence="1 2">
    <name type="scientific">Mucuna pruriens</name>
    <name type="common">Velvet bean</name>
    <name type="synonym">Dolichos pruriens</name>
    <dbReference type="NCBI Taxonomy" id="157652"/>
    <lineage>
        <taxon>Eukaryota</taxon>
        <taxon>Viridiplantae</taxon>
        <taxon>Streptophyta</taxon>
        <taxon>Embryophyta</taxon>
        <taxon>Tracheophyta</taxon>
        <taxon>Spermatophyta</taxon>
        <taxon>Magnoliopsida</taxon>
        <taxon>eudicotyledons</taxon>
        <taxon>Gunneridae</taxon>
        <taxon>Pentapetalae</taxon>
        <taxon>rosids</taxon>
        <taxon>fabids</taxon>
        <taxon>Fabales</taxon>
        <taxon>Fabaceae</taxon>
        <taxon>Papilionoideae</taxon>
        <taxon>50 kb inversion clade</taxon>
        <taxon>NPAAA clade</taxon>
        <taxon>indigoferoid/millettioid clade</taxon>
        <taxon>Phaseoleae</taxon>
        <taxon>Mucuna</taxon>
    </lineage>
</organism>
<dbReference type="Proteomes" id="UP000257109">
    <property type="component" value="Unassembled WGS sequence"/>
</dbReference>
<name>A0A371GHK4_MUCPR</name>
<dbReference type="EMBL" id="QJKJ01005507">
    <property type="protein sequence ID" value="RDX90048.1"/>
    <property type="molecule type" value="Genomic_DNA"/>
</dbReference>
<evidence type="ECO:0000313" key="1">
    <source>
        <dbReference type="EMBL" id="RDX90048.1"/>
    </source>
</evidence>
<accession>A0A371GHK4</accession>
<sequence>MHMEDLEKMFEYFTQILSLTNLIIECGEKLSMTKKGVGDKSKWKKGKIKFTKHGWYSNEERSKFIVTDECWFSKGKQKRCSNDEAHMTQEDSNFDLVLLMETTRYWNIECKSWKDYDQRRNGKTTLIKNVLYVSKIKYNILSIG</sequence>
<proteinExistence type="predicted"/>
<comment type="caution">
    <text evidence="1">The sequence shown here is derived from an EMBL/GenBank/DDBJ whole genome shotgun (WGS) entry which is preliminary data.</text>
</comment>
<evidence type="ECO:0000313" key="2">
    <source>
        <dbReference type="Proteomes" id="UP000257109"/>
    </source>
</evidence>
<gene>
    <name evidence="1" type="ORF">CR513_28133</name>
</gene>
<keyword evidence="2" id="KW-1185">Reference proteome</keyword>
<protein>
    <submittedName>
        <fullName evidence="1">Uncharacterized protein</fullName>
    </submittedName>
</protein>